<dbReference type="GO" id="GO:0005737">
    <property type="term" value="C:cytoplasm"/>
    <property type="evidence" value="ECO:0007669"/>
    <property type="project" value="UniProtKB-SubCell"/>
</dbReference>
<dbReference type="GO" id="GO:0003700">
    <property type="term" value="F:DNA-binding transcription factor activity"/>
    <property type="evidence" value="ECO:0007669"/>
    <property type="project" value="InterPro"/>
</dbReference>
<dbReference type="SUPFAM" id="SSF46689">
    <property type="entry name" value="Homeodomain-like"/>
    <property type="match status" value="1"/>
</dbReference>
<keyword evidence="7" id="KW-0238">DNA-binding</keyword>
<organism evidence="13 14">
    <name type="scientific">Lacrimispora celerecrescens</name>
    <dbReference type="NCBI Taxonomy" id="29354"/>
    <lineage>
        <taxon>Bacteria</taxon>
        <taxon>Bacillati</taxon>
        <taxon>Bacillota</taxon>
        <taxon>Clostridia</taxon>
        <taxon>Lachnospirales</taxon>
        <taxon>Lachnospiraceae</taxon>
        <taxon>Lacrimispora</taxon>
    </lineage>
</organism>
<keyword evidence="14" id="KW-1185">Reference proteome</keyword>
<dbReference type="Proteomes" id="UP000028525">
    <property type="component" value="Unassembled WGS sequence"/>
</dbReference>
<dbReference type="OrthoDB" id="9794370at2"/>
<gene>
    <name evidence="13" type="ORF">IO98_10260</name>
</gene>
<dbReference type="STRING" id="29354.IO98_10260"/>
<dbReference type="PRINTS" id="PR00032">
    <property type="entry name" value="HTHARAC"/>
</dbReference>
<dbReference type="InterPro" id="IPR020449">
    <property type="entry name" value="Tscrpt_reg_AraC-type_HTH"/>
</dbReference>
<dbReference type="Pfam" id="PF00072">
    <property type="entry name" value="Response_reg"/>
    <property type="match status" value="1"/>
</dbReference>
<evidence type="ECO:0000259" key="12">
    <source>
        <dbReference type="PROSITE" id="PS50110"/>
    </source>
</evidence>
<reference evidence="13 14" key="1">
    <citation type="submission" date="2014-07" db="EMBL/GenBank/DDBJ databases">
        <title>Draft genome of Clostridium celerecrescens 152B isolated from sediments associated with methane hydrate from Krishna Godavari basin.</title>
        <authorList>
            <person name="Honkalas V.S."/>
            <person name="Dabir A.P."/>
            <person name="Arora P."/>
            <person name="Dhakephalkar P.K."/>
        </authorList>
    </citation>
    <scope>NUCLEOTIDE SEQUENCE [LARGE SCALE GENOMIC DNA]</scope>
    <source>
        <strain evidence="13 14">152B</strain>
    </source>
</reference>
<comment type="function">
    <text evidence="9">May play the central regulatory role in sporulation. It may be an element of the effector pathway responsible for the activation of sporulation genes in response to nutritional stress. Spo0A may act in concert with spo0H (a sigma factor) to control the expression of some genes that are critical to the sporulation process.</text>
</comment>
<dbReference type="PROSITE" id="PS50110">
    <property type="entry name" value="RESPONSE_REGULATORY"/>
    <property type="match status" value="1"/>
</dbReference>
<comment type="subcellular location">
    <subcellularLocation>
        <location evidence="1">Cytoplasm</location>
    </subcellularLocation>
</comment>
<dbReference type="InterPro" id="IPR018060">
    <property type="entry name" value="HTH_AraC"/>
</dbReference>
<keyword evidence="4 10" id="KW-0597">Phosphoprotein</keyword>
<accession>A0A084JMY5</accession>
<keyword evidence="8" id="KW-0804">Transcription</keyword>
<evidence type="ECO:0000256" key="1">
    <source>
        <dbReference type="ARBA" id="ARBA00004496"/>
    </source>
</evidence>
<evidence type="ECO:0000313" key="13">
    <source>
        <dbReference type="EMBL" id="KEZ90319.1"/>
    </source>
</evidence>
<dbReference type="InterPro" id="IPR011006">
    <property type="entry name" value="CheY-like_superfamily"/>
</dbReference>
<evidence type="ECO:0000256" key="6">
    <source>
        <dbReference type="ARBA" id="ARBA00023015"/>
    </source>
</evidence>
<feature type="domain" description="HTH araC/xylS-type" evidence="11">
    <location>
        <begin position="431"/>
        <end position="530"/>
    </location>
</feature>
<feature type="modified residue" description="4-aspartylphosphate" evidence="10">
    <location>
        <position position="55"/>
    </location>
</feature>
<evidence type="ECO:0000256" key="2">
    <source>
        <dbReference type="ARBA" id="ARBA00018672"/>
    </source>
</evidence>
<dbReference type="GO" id="GO:0043565">
    <property type="term" value="F:sequence-specific DNA binding"/>
    <property type="evidence" value="ECO:0007669"/>
    <property type="project" value="InterPro"/>
</dbReference>
<protein>
    <recommendedName>
        <fullName evidence="2">Stage 0 sporulation protein A homolog</fullName>
    </recommendedName>
</protein>
<dbReference type="PANTHER" id="PTHR42713">
    <property type="entry name" value="HISTIDINE KINASE-RELATED"/>
    <property type="match status" value="1"/>
</dbReference>
<dbReference type="EMBL" id="JPME01000012">
    <property type="protein sequence ID" value="KEZ90319.1"/>
    <property type="molecule type" value="Genomic_DNA"/>
</dbReference>
<evidence type="ECO:0000256" key="7">
    <source>
        <dbReference type="ARBA" id="ARBA00023125"/>
    </source>
</evidence>
<evidence type="ECO:0000256" key="8">
    <source>
        <dbReference type="ARBA" id="ARBA00023163"/>
    </source>
</evidence>
<evidence type="ECO:0000256" key="10">
    <source>
        <dbReference type="PROSITE-ProRule" id="PRU00169"/>
    </source>
</evidence>
<dbReference type="AlphaFoldDB" id="A0A084JMY5"/>
<evidence type="ECO:0000259" key="11">
    <source>
        <dbReference type="PROSITE" id="PS01124"/>
    </source>
</evidence>
<dbReference type="SMART" id="SM00448">
    <property type="entry name" value="REC"/>
    <property type="match status" value="1"/>
</dbReference>
<dbReference type="InterPro" id="IPR009057">
    <property type="entry name" value="Homeodomain-like_sf"/>
</dbReference>
<dbReference type="InterPro" id="IPR051552">
    <property type="entry name" value="HptR"/>
</dbReference>
<dbReference type="InterPro" id="IPR001789">
    <property type="entry name" value="Sig_transdc_resp-reg_receiver"/>
</dbReference>
<dbReference type="Gene3D" id="1.10.10.60">
    <property type="entry name" value="Homeodomain-like"/>
    <property type="match status" value="2"/>
</dbReference>
<dbReference type="SMART" id="SM00342">
    <property type="entry name" value="HTH_ARAC"/>
    <property type="match status" value="1"/>
</dbReference>
<dbReference type="Gene3D" id="3.40.50.2300">
    <property type="match status" value="1"/>
</dbReference>
<evidence type="ECO:0000256" key="9">
    <source>
        <dbReference type="ARBA" id="ARBA00024867"/>
    </source>
</evidence>
<evidence type="ECO:0000256" key="3">
    <source>
        <dbReference type="ARBA" id="ARBA00022490"/>
    </source>
</evidence>
<dbReference type="PROSITE" id="PS01124">
    <property type="entry name" value="HTH_ARAC_FAMILY_2"/>
    <property type="match status" value="1"/>
</dbReference>
<name>A0A084JMY5_9FIRM</name>
<dbReference type="Pfam" id="PF12833">
    <property type="entry name" value="HTH_18"/>
    <property type="match status" value="1"/>
</dbReference>
<keyword evidence="5" id="KW-0902">Two-component regulatory system</keyword>
<sequence length="545" mass="64075">MYKLLVVEDEKAIAYGIANSIEWEKWGFVISGVCGNGIEALEQIEKDKPHVVLSDIRMPEMDGMELMQHLNQRYPEIKIIILSGYNDFEYLQMSIKNRVMEYLLKPTDLDEFEVTFRKIKERLDEEGKKELEEKELKSAYEESKNLKLRRKYNALIKGYGYHEEEMEEEFFRQGENWYGVILIHLDVPNTEDKNAFYQDQIKIEKILNEKILNEGIAGTYIWNFEEKITGILSSGEEPKEEELYTYVRNLAEVVLKESGIPIYAGISNFYTDFQMLPQCYEQAKCCASQKIYNEEKNLVMTYKEIQEADFDYYAISFDTGLILKEIMEQEENKAEDILNGIYSEFKGKVIRDYDYINRLSLEMLFNLSRALLRYGVRLEKVMKKLDCTYTDIYPLKSLQEKKEFVSRILREVSREMAGMKGEWKSQSSLAQKIREIVDEEYDSNQISLEYVGAKVHKNSAYISKIFKNEFGCNFSDYIITKRLEKSKKLLADPGRKIYEISEEMGWADVSNYIKLFKKKYGISPKEYRNILQPEGGNAEKNHEDE</sequence>
<dbReference type="RefSeq" id="WP_038280683.1">
    <property type="nucleotide sequence ID" value="NZ_JPME01000012.1"/>
</dbReference>
<dbReference type="CDD" id="cd17536">
    <property type="entry name" value="REC_YesN-like"/>
    <property type="match status" value="1"/>
</dbReference>
<dbReference type="SUPFAM" id="SSF52172">
    <property type="entry name" value="CheY-like"/>
    <property type="match status" value="1"/>
</dbReference>
<keyword evidence="3" id="KW-0963">Cytoplasm</keyword>
<evidence type="ECO:0000256" key="5">
    <source>
        <dbReference type="ARBA" id="ARBA00023012"/>
    </source>
</evidence>
<proteinExistence type="predicted"/>
<keyword evidence="6" id="KW-0805">Transcription regulation</keyword>
<comment type="caution">
    <text evidence="13">The sequence shown here is derived from an EMBL/GenBank/DDBJ whole genome shotgun (WGS) entry which is preliminary data.</text>
</comment>
<dbReference type="GO" id="GO:0000160">
    <property type="term" value="P:phosphorelay signal transduction system"/>
    <property type="evidence" value="ECO:0007669"/>
    <property type="project" value="UniProtKB-KW"/>
</dbReference>
<evidence type="ECO:0000256" key="4">
    <source>
        <dbReference type="ARBA" id="ARBA00022553"/>
    </source>
</evidence>
<feature type="domain" description="Response regulatory" evidence="12">
    <location>
        <begin position="3"/>
        <end position="120"/>
    </location>
</feature>
<dbReference type="PANTHER" id="PTHR42713:SF3">
    <property type="entry name" value="TRANSCRIPTIONAL REGULATORY PROTEIN HPTR"/>
    <property type="match status" value="1"/>
</dbReference>
<evidence type="ECO:0000313" key="14">
    <source>
        <dbReference type="Proteomes" id="UP000028525"/>
    </source>
</evidence>